<comment type="caution">
    <text evidence="1">The sequence shown here is derived from an EMBL/GenBank/DDBJ whole genome shotgun (WGS) entry which is preliminary data.</text>
</comment>
<dbReference type="Proteomes" id="UP000887159">
    <property type="component" value="Unassembled WGS sequence"/>
</dbReference>
<gene>
    <name evidence="1" type="ORF">TNCV_2379261</name>
</gene>
<dbReference type="EMBL" id="BMAU01021181">
    <property type="protein sequence ID" value="GFX94853.1"/>
    <property type="molecule type" value="Genomic_DNA"/>
</dbReference>
<evidence type="ECO:0000313" key="1">
    <source>
        <dbReference type="EMBL" id="GFX94853.1"/>
    </source>
</evidence>
<dbReference type="AlphaFoldDB" id="A0A8X6RH04"/>
<evidence type="ECO:0000313" key="2">
    <source>
        <dbReference type="Proteomes" id="UP000887159"/>
    </source>
</evidence>
<keyword evidence="2" id="KW-1185">Reference proteome</keyword>
<organism evidence="1 2">
    <name type="scientific">Trichonephila clavipes</name>
    <name type="common">Golden silk orbweaver</name>
    <name type="synonym">Nephila clavipes</name>
    <dbReference type="NCBI Taxonomy" id="2585209"/>
    <lineage>
        <taxon>Eukaryota</taxon>
        <taxon>Metazoa</taxon>
        <taxon>Ecdysozoa</taxon>
        <taxon>Arthropoda</taxon>
        <taxon>Chelicerata</taxon>
        <taxon>Arachnida</taxon>
        <taxon>Araneae</taxon>
        <taxon>Araneomorphae</taxon>
        <taxon>Entelegynae</taxon>
        <taxon>Araneoidea</taxon>
        <taxon>Nephilidae</taxon>
        <taxon>Trichonephila</taxon>
    </lineage>
</organism>
<sequence>MIQYESTHSALRLESRFPQDPGHFLNDWLSFLLLASMTILWSDLHKHTGYGMEARFASHMPSYCTEGLDSALYKMFMWKFPTTLGHPHKQCPHALRI</sequence>
<accession>A0A8X6RH04</accession>
<proteinExistence type="predicted"/>
<protein>
    <submittedName>
        <fullName evidence="1">Uncharacterized protein</fullName>
    </submittedName>
</protein>
<name>A0A8X6RH04_TRICX</name>
<reference evidence="1" key="1">
    <citation type="submission" date="2020-08" db="EMBL/GenBank/DDBJ databases">
        <title>Multicomponent nature underlies the extraordinary mechanical properties of spider dragline silk.</title>
        <authorList>
            <person name="Kono N."/>
            <person name="Nakamura H."/>
            <person name="Mori M."/>
            <person name="Yoshida Y."/>
            <person name="Ohtoshi R."/>
            <person name="Malay A.D."/>
            <person name="Moran D.A.P."/>
            <person name="Tomita M."/>
            <person name="Numata K."/>
            <person name="Arakawa K."/>
        </authorList>
    </citation>
    <scope>NUCLEOTIDE SEQUENCE</scope>
</reference>